<dbReference type="InterPro" id="IPR013761">
    <property type="entry name" value="SAM/pointed_sf"/>
</dbReference>
<feature type="region of interest" description="Disordered" evidence="3">
    <location>
        <begin position="80"/>
        <end position="130"/>
    </location>
</feature>
<dbReference type="GO" id="GO:0000289">
    <property type="term" value="P:nuclear-transcribed mRNA poly(A) tail shortening"/>
    <property type="evidence" value="ECO:0007669"/>
    <property type="project" value="TreeGrafter"/>
</dbReference>
<dbReference type="PANTHER" id="PTHR12515">
    <property type="entry name" value="STERILE ALPHA MOTIF DOMAIN CONTAINING PROTEIN 4-RELATED"/>
    <property type="match status" value="1"/>
</dbReference>
<evidence type="ECO:0000313" key="6">
    <source>
        <dbReference type="Proteomes" id="UP000504617"/>
    </source>
</evidence>
<dbReference type="Gene3D" id="1.25.40.170">
    <property type="entry name" value="Smaug, PHAT domain"/>
    <property type="match status" value="1"/>
</dbReference>
<dbReference type="Gene3D" id="1.10.150.50">
    <property type="entry name" value="Transcription Factor, Ets-1"/>
    <property type="match status" value="1"/>
</dbReference>
<evidence type="ECO:0000256" key="2">
    <source>
        <dbReference type="ARBA" id="ARBA00022490"/>
    </source>
</evidence>
<keyword evidence="4" id="KW-0812">Transmembrane</keyword>
<dbReference type="Gene3D" id="2.60.40.10">
    <property type="entry name" value="Immunoglobulins"/>
    <property type="match status" value="1"/>
</dbReference>
<evidence type="ECO:0000256" key="4">
    <source>
        <dbReference type="SAM" id="Phobius"/>
    </source>
</evidence>
<comment type="subcellular location">
    <subcellularLocation>
        <location evidence="1">Cytoplasm</location>
    </subcellularLocation>
</comment>
<evidence type="ECO:0000256" key="3">
    <source>
        <dbReference type="SAM" id="MobiDB-lite"/>
    </source>
</evidence>
<dbReference type="SMART" id="SM00408">
    <property type="entry name" value="IGc2"/>
    <property type="match status" value="1"/>
</dbReference>
<dbReference type="InterPro" id="IPR013783">
    <property type="entry name" value="Ig-like_fold"/>
</dbReference>
<proteinExistence type="predicted"/>
<dbReference type="InterPro" id="IPR003598">
    <property type="entry name" value="Ig_sub2"/>
</dbReference>
<dbReference type="OrthoDB" id="2155283at2759"/>
<dbReference type="PANTHER" id="PTHR12515:SF9">
    <property type="entry name" value="PROTEIN SMAUG HOMOLOG 2"/>
    <property type="match status" value="1"/>
</dbReference>
<dbReference type="RefSeq" id="XP_013924572.1">
    <property type="nucleotide sequence ID" value="XM_014069097.1"/>
</dbReference>
<dbReference type="Pfam" id="PF07679">
    <property type="entry name" value="I-set"/>
    <property type="match status" value="1"/>
</dbReference>
<feature type="transmembrane region" description="Helical" evidence="4">
    <location>
        <begin position="270"/>
        <end position="293"/>
    </location>
</feature>
<dbReference type="GO" id="GO:0003729">
    <property type="term" value="F:mRNA binding"/>
    <property type="evidence" value="ECO:0007669"/>
    <property type="project" value="TreeGrafter"/>
</dbReference>
<dbReference type="GeneID" id="106551084"/>
<dbReference type="InterPro" id="IPR037093">
    <property type="entry name" value="PHAT_dom_sf"/>
</dbReference>
<keyword evidence="4" id="KW-1133">Transmembrane helix</keyword>
<dbReference type="CDD" id="cd00096">
    <property type="entry name" value="Ig"/>
    <property type="match status" value="1"/>
</dbReference>
<dbReference type="PROSITE" id="PS50835">
    <property type="entry name" value="IG_LIKE"/>
    <property type="match status" value="1"/>
</dbReference>
<dbReference type="InterPro" id="IPR036179">
    <property type="entry name" value="Ig-like_dom_sf"/>
</dbReference>
<evidence type="ECO:0000259" key="5">
    <source>
        <dbReference type="PROSITE" id="PS50835"/>
    </source>
</evidence>
<keyword evidence="4" id="KW-0472">Membrane</keyword>
<feature type="domain" description="Ig-like" evidence="5">
    <location>
        <begin position="168"/>
        <end position="260"/>
    </location>
</feature>
<gene>
    <name evidence="7" type="primary">LOC106551084</name>
</gene>
<keyword evidence="6" id="KW-1185">Reference proteome</keyword>
<dbReference type="AlphaFoldDB" id="A0A6I9YK04"/>
<dbReference type="InterPro" id="IPR007110">
    <property type="entry name" value="Ig-like_dom"/>
</dbReference>
<dbReference type="InterPro" id="IPR050897">
    <property type="entry name" value="SMAUG/VTS1_RNA-bind"/>
</dbReference>
<name>A0A6I9YK04_9SAUR</name>
<reference evidence="7" key="1">
    <citation type="submission" date="2025-08" db="UniProtKB">
        <authorList>
            <consortium name="RefSeq"/>
        </authorList>
    </citation>
    <scope>IDENTIFICATION</scope>
    <source>
        <tissue evidence="7">Skeletal muscle</tissue>
    </source>
</reference>
<dbReference type="KEGG" id="tsr:106551084"/>
<dbReference type="SUPFAM" id="SSF48726">
    <property type="entry name" value="Immunoglobulin"/>
    <property type="match status" value="1"/>
</dbReference>
<keyword evidence="2" id="KW-0963">Cytoplasm</keyword>
<organism evidence="6 7">
    <name type="scientific">Thamnophis sirtalis</name>
    <dbReference type="NCBI Taxonomy" id="35019"/>
    <lineage>
        <taxon>Eukaryota</taxon>
        <taxon>Metazoa</taxon>
        <taxon>Chordata</taxon>
        <taxon>Craniata</taxon>
        <taxon>Vertebrata</taxon>
        <taxon>Euteleostomi</taxon>
        <taxon>Lepidosauria</taxon>
        <taxon>Squamata</taxon>
        <taxon>Bifurcata</taxon>
        <taxon>Unidentata</taxon>
        <taxon>Episquamata</taxon>
        <taxon>Toxicofera</taxon>
        <taxon>Serpentes</taxon>
        <taxon>Colubroidea</taxon>
        <taxon>Colubridae</taxon>
        <taxon>Natricinae</taxon>
        <taxon>Thamnophis</taxon>
    </lineage>
</organism>
<accession>A0A6I9YK04</accession>
<dbReference type="GO" id="GO:0030371">
    <property type="term" value="F:translation repressor activity"/>
    <property type="evidence" value="ECO:0007669"/>
    <property type="project" value="InterPro"/>
</dbReference>
<protein>
    <submittedName>
        <fullName evidence="7">Uncharacterized protein LOC106551084</fullName>
    </submittedName>
</protein>
<dbReference type="InterPro" id="IPR013098">
    <property type="entry name" value="Ig_I-set"/>
</dbReference>
<evidence type="ECO:0000256" key="1">
    <source>
        <dbReference type="ARBA" id="ARBA00004496"/>
    </source>
</evidence>
<evidence type="ECO:0000313" key="7">
    <source>
        <dbReference type="RefSeq" id="XP_013924572.1"/>
    </source>
</evidence>
<sequence length="357" mass="38996">MTYEEMMTLTEQHLESQNVTKGARHKIALSIQKLRERQSVLKSLEKDVLEGGNLWNALQELQQILTTPIKAFHTLHAASASKEAQPLAAEPRGGPTLGLEKSSNEDKEATDDPFPPPTGSPCDGESGAAPIAEGDIAGQFTRVMGKETFENHTNLFTRTREADAPERPSLNAYLDIQNGRLAIITCLVDSYPPSRLTMYKGGQRLNITKSFSPAGQHFHTFYSENSLRLEIQGLTEKDSGDFVCQADNPFGNATSSIAFDAGLLSERKTFMVLTGVAFALLCIAALAGLVFLLQTNDSRIFQKCIGWTKGTSNKEEVRQDGNAEEAIQPVQTGISEDQLQLPTSVRWGDVEAPKVAV</sequence>
<dbReference type="GO" id="GO:0000932">
    <property type="term" value="C:P-body"/>
    <property type="evidence" value="ECO:0007669"/>
    <property type="project" value="TreeGrafter"/>
</dbReference>
<dbReference type="Proteomes" id="UP000504617">
    <property type="component" value="Unplaced"/>
</dbReference>